<sequence>MALSETTKRINRRERQRLQARIDKNTKDADALEAQAAALRKANVEIAKNIAALKKDIPDPKPVIEPTATR</sequence>
<accession>A0A0F9PUY3</accession>
<feature type="coiled-coil region" evidence="1">
    <location>
        <begin position="15"/>
        <end position="56"/>
    </location>
</feature>
<keyword evidence="1" id="KW-0175">Coiled coil</keyword>
<comment type="caution">
    <text evidence="2">The sequence shown here is derived from an EMBL/GenBank/DDBJ whole genome shotgun (WGS) entry which is preliminary data.</text>
</comment>
<name>A0A0F9PUY3_9ZZZZ</name>
<protein>
    <submittedName>
        <fullName evidence="2">Uncharacterized protein</fullName>
    </submittedName>
</protein>
<organism evidence="2">
    <name type="scientific">marine sediment metagenome</name>
    <dbReference type="NCBI Taxonomy" id="412755"/>
    <lineage>
        <taxon>unclassified sequences</taxon>
        <taxon>metagenomes</taxon>
        <taxon>ecological metagenomes</taxon>
    </lineage>
</organism>
<evidence type="ECO:0000313" key="2">
    <source>
        <dbReference type="EMBL" id="KKN28562.1"/>
    </source>
</evidence>
<dbReference type="EMBL" id="LAZR01002551">
    <property type="protein sequence ID" value="KKN28562.1"/>
    <property type="molecule type" value="Genomic_DNA"/>
</dbReference>
<proteinExistence type="predicted"/>
<gene>
    <name evidence="2" type="ORF">LCGC14_0852920</name>
</gene>
<dbReference type="AlphaFoldDB" id="A0A0F9PUY3"/>
<reference evidence="2" key="1">
    <citation type="journal article" date="2015" name="Nature">
        <title>Complex archaea that bridge the gap between prokaryotes and eukaryotes.</title>
        <authorList>
            <person name="Spang A."/>
            <person name="Saw J.H."/>
            <person name="Jorgensen S.L."/>
            <person name="Zaremba-Niedzwiedzka K."/>
            <person name="Martijn J."/>
            <person name="Lind A.E."/>
            <person name="van Eijk R."/>
            <person name="Schleper C."/>
            <person name="Guy L."/>
            <person name="Ettema T.J."/>
        </authorList>
    </citation>
    <scope>NUCLEOTIDE SEQUENCE</scope>
</reference>
<evidence type="ECO:0000256" key="1">
    <source>
        <dbReference type="SAM" id="Coils"/>
    </source>
</evidence>